<feature type="compositionally biased region" description="Polar residues" evidence="1">
    <location>
        <begin position="432"/>
        <end position="467"/>
    </location>
</feature>
<feature type="compositionally biased region" description="Low complexity" evidence="1">
    <location>
        <begin position="404"/>
        <end position="417"/>
    </location>
</feature>
<evidence type="ECO:0000256" key="1">
    <source>
        <dbReference type="SAM" id="MobiDB-lite"/>
    </source>
</evidence>
<dbReference type="AlphaFoldDB" id="A0A5J4WP65"/>
<accession>A0A5J4WP65</accession>
<feature type="region of interest" description="Disordered" evidence="1">
    <location>
        <begin position="500"/>
        <end position="528"/>
    </location>
</feature>
<feature type="compositionally biased region" description="Polar residues" evidence="1">
    <location>
        <begin position="506"/>
        <end position="520"/>
    </location>
</feature>
<organism evidence="2 3">
    <name type="scientific">Streblomastix strix</name>
    <dbReference type="NCBI Taxonomy" id="222440"/>
    <lineage>
        <taxon>Eukaryota</taxon>
        <taxon>Metamonada</taxon>
        <taxon>Preaxostyla</taxon>
        <taxon>Oxymonadida</taxon>
        <taxon>Streblomastigidae</taxon>
        <taxon>Streblomastix</taxon>
    </lineage>
</organism>
<evidence type="ECO:0000313" key="3">
    <source>
        <dbReference type="Proteomes" id="UP000324800"/>
    </source>
</evidence>
<proteinExistence type="predicted"/>
<evidence type="ECO:0000313" key="2">
    <source>
        <dbReference type="EMBL" id="KAA6396215.1"/>
    </source>
</evidence>
<gene>
    <name evidence="2" type="ORF">EZS28_008257</name>
</gene>
<feature type="region of interest" description="Disordered" evidence="1">
    <location>
        <begin position="366"/>
        <end position="467"/>
    </location>
</feature>
<reference evidence="2 3" key="1">
    <citation type="submission" date="2019-03" db="EMBL/GenBank/DDBJ databases">
        <title>Single cell metagenomics reveals metabolic interactions within the superorganism composed of flagellate Streblomastix strix and complex community of Bacteroidetes bacteria on its surface.</title>
        <authorList>
            <person name="Treitli S.C."/>
            <person name="Kolisko M."/>
            <person name="Husnik F."/>
            <person name="Keeling P."/>
            <person name="Hampl V."/>
        </authorList>
    </citation>
    <scope>NUCLEOTIDE SEQUENCE [LARGE SCALE GENOMIC DNA]</scope>
    <source>
        <strain evidence="2">ST1C</strain>
    </source>
</reference>
<dbReference type="EMBL" id="SNRW01001485">
    <property type="protein sequence ID" value="KAA6396215.1"/>
    <property type="molecule type" value="Genomic_DNA"/>
</dbReference>
<protein>
    <submittedName>
        <fullName evidence="2">Uncharacterized protein</fullName>
    </submittedName>
</protein>
<comment type="caution">
    <text evidence="2">The sequence shown here is derived from an EMBL/GenBank/DDBJ whole genome shotgun (WGS) entry which is preliminary data.</text>
</comment>
<name>A0A5J4WP65_9EUKA</name>
<dbReference type="Proteomes" id="UP000324800">
    <property type="component" value="Unassembled WGS sequence"/>
</dbReference>
<sequence>MTRALMDKIEQQNILKTQPSPVIRPEYSNQILRSLHTLFQTEAAHPASVDTFLIRNIGFTGELDQELKKLTVQQVINMIRSKPEIILSEQTRDLPRKPIPKTQQSALLPRQSQLQQQSMNPFTPLNPFYNQPPQREKEYEIDNGKGIKRLRLEEQILEAEVKRKKRVAVATVAIVARKFKKIGQGREIRQFREPMETGTGPQYYTPHKYFSLYPQQQSPSLKLKETLAILRTVSPGDLRRYKEKEPEPKQAKLQQYTGRIDVVERLHEIMKPIIEEEKKKPDTMLQGQYKHYSNKDGPMFFYPPKNYHPTPIPRPKDLDLSEEQWEQFDEDVREGVQQAQLWCWEKVANTLPHNVNGSDGLGGNGCGTQLQAATNDNGHENHQVIDNTGNEDNNEQANDKRIVQQQQDNQGSNNGIQHQQDRVNNKPGEIGSSYTTHSEQELRNQNSLQSRSQPPLITTPPELSQKQNKLTKVHTQQVHNESRSYSQLRHFQPLRIPVGAEKKRQMQPQLLKTNPQNIPKTTRPVPDP</sequence>